<feature type="domain" description="Methyltransferase" evidence="5">
    <location>
        <begin position="78"/>
        <end position="172"/>
    </location>
</feature>
<dbReference type="Proteomes" id="UP000032545">
    <property type="component" value="Unassembled WGS sequence"/>
</dbReference>
<dbReference type="InterPro" id="IPR029063">
    <property type="entry name" value="SAM-dependent_MTases_sf"/>
</dbReference>
<keyword evidence="3" id="KW-0949">S-adenosyl-L-methionine</keyword>
<dbReference type="PATRIC" id="fig|1502723.3.peg.7076"/>
<reference evidence="7" key="1">
    <citation type="submission" date="2015-02" db="EMBL/GenBank/DDBJ databases">
        <title>Draft Genome of Frankia sp. CpI1-S.</title>
        <authorList>
            <person name="Oshone R.T."/>
            <person name="Ngom M."/>
            <person name="Ghodhbane-Gtari F."/>
            <person name="Gtari M."/>
            <person name="Morris K."/>
            <person name="Thomas K."/>
            <person name="Sen A."/>
            <person name="Tisa L.S."/>
        </authorList>
    </citation>
    <scope>NUCLEOTIDE SEQUENCE [LARGE SCALE GENOMIC DNA]</scope>
    <source>
        <strain evidence="7">CpI1-S</strain>
    </source>
</reference>
<dbReference type="OrthoDB" id="279734at2"/>
<comment type="caution">
    <text evidence="6">The sequence shown here is derived from an EMBL/GenBank/DDBJ whole genome shotgun (WGS) entry which is preliminary data.</text>
</comment>
<sequence length="282" mass="30496">MPRDSNVLSRYLNREHPALSEHTPSTYSPSAHIPSAWYADFFTDLPNEFWRRAASPEWTAADIDFVEARLGLPDDSRILDVPCGSGRHSLALAARGHRVTGVDLSTEAIAHAQRAARVVRQAVAFEHGDMRDIGRFGVFDAAVCLGNSFGYLDLAGTRAFAAALGRAVRPGGGLVVDFGATAESILPGFTGAPRTMRTGDITVETTTEYDVAASRLISRYRFIQGARRLDATALHHIYTSAHLGDLLTDAGFTDIRRYAGPDGTPFTLGAGRLLLTARREPG</sequence>
<dbReference type="GO" id="GO:0032259">
    <property type="term" value="P:methylation"/>
    <property type="evidence" value="ECO:0007669"/>
    <property type="project" value="UniProtKB-KW"/>
</dbReference>
<dbReference type="PANTHER" id="PTHR43464">
    <property type="entry name" value="METHYLTRANSFERASE"/>
    <property type="match status" value="1"/>
</dbReference>
<keyword evidence="2 6" id="KW-0808">Transferase</keyword>
<name>A0A0D8B665_9ACTN</name>
<proteinExistence type="predicted"/>
<dbReference type="CDD" id="cd02440">
    <property type="entry name" value="AdoMet_MTases"/>
    <property type="match status" value="1"/>
</dbReference>
<evidence type="ECO:0000313" key="6">
    <source>
        <dbReference type="EMBL" id="KJE19605.1"/>
    </source>
</evidence>
<evidence type="ECO:0000256" key="3">
    <source>
        <dbReference type="ARBA" id="ARBA00022691"/>
    </source>
</evidence>
<dbReference type="EMBL" id="JYFN01000094">
    <property type="protein sequence ID" value="KJE19605.1"/>
    <property type="molecule type" value="Genomic_DNA"/>
</dbReference>
<dbReference type="InterPro" id="IPR041698">
    <property type="entry name" value="Methyltransf_25"/>
</dbReference>
<dbReference type="GO" id="GO:0008168">
    <property type="term" value="F:methyltransferase activity"/>
    <property type="evidence" value="ECO:0007669"/>
    <property type="project" value="UniProtKB-KW"/>
</dbReference>
<evidence type="ECO:0000256" key="1">
    <source>
        <dbReference type="ARBA" id="ARBA00022603"/>
    </source>
</evidence>
<evidence type="ECO:0000313" key="7">
    <source>
        <dbReference type="Proteomes" id="UP000032545"/>
    </source>
</evidence>
<keyword evidence="7" id="KW-1185">Reference proteome</keyword>
<dbReference type="Gene3D" id="2.20.25.110">
    <property type="entry name" value="S-adenosyl-L-methionine-dependent methyltransferases"/>
    <property type="match status" value="1"/>
</dbReference>
<gene>
    <name evidence="6" type="ORF">FF36_06122</name>
</gene>
<evidence type="ECO:0000256" key="4">
    <source>
        <dbReference type="SAM" id="MobiDB-lite"/>
    </source>
</evidence>
<dbReference type="SUPFAM" id="SSF53335">
    <property type="entry name" value="S-adenosyl-L-methionine-dependent methyltransferases"/>
    <property type="match status" value="1"/>
</dbReference>
<dbReference type="PANTHER" id="PTHR43464:SF19">
    <property type="entry name" value="UBIQUINONE BIOSYNTHESIS O-METHYLTRANSFERASE, MITOCHONDRIAL"/>
    <property type="match status" value="1"/>
</dbReference>
<evidence type="ECO:0000259" key="5">
    <source>
        <dbReference type="Pfam" id="PF13649"/>
    </source>
</evidence>
<dbReference type="Pfam" id="PF13649">
    <property type="entry name" value="Methyltransf_25"/>
    <property type="match status" value="1"/>
</dbReference>
<dbReference type="AlphaFoldDB" id="A0A0D8B665"/>
<protein>
    <submittedName>
        <fullName evidence="6">Methyltransferase domain</fullName>
    </submittedName>
</protein>
<accession>A0A0D8B665</accession>
<reference evidence="6 7" key="2">
    <citation type="journal article" date="2016" name="Genome Announc.">
        <title>Permanent Draft Genome Sequences for Two Variants of Frankia sp. Strain CpI1, the First Frankia Strain Isolated from Root Nodules of Comptonia peregrina.</title>
        <authorList>
            <person name="Oshone R."/>
            <person name="Hurst S.G.IV."/>
            <person name="Abebe-Akele F."/>
            <person name="Simpson S."/>
            <person name="Morris K."/>
            <person name="Thomas W.K."/>
            <person name="Tisa L.S."/>
        </authorList>
    </citation>
    <scope>NUCLEOTIDE SEQUENCE [LARGE SCALE GENOMIC DNA]</scope>
    <source>
        <strain evidence="7">CpI1-S</strain>
    </source>
</reference>
<evidence type="ECO:0000256" key="2">
    <source>
        <dbReference type="ARBA" id="ARBA00022679"/>
    </source>
</evidence>
<dbReference type="Gene3D" id="3.40.50.150">
    <property type="entry name" value="Vaccinia Virus protein VP39"/>
    <property type="match status" value="1"/>
</dbReference>
<feature type="region of interest" description="Disordered" evidence="4">
    <location>
        <begin position="1"/>
        <end position="29"/>
    </location>
</feature>
<organism evidence="6 7">
    <name type="scientific">Frankia torreyi</name>
    <dbReference type="NCBI Taxonomy" id="1856"/>
    <lineage>
        <taxon>Bacteria</taxon>
        <taxon>Bacillati</taxon>
        <taxon>Actinomycetota</taxon>
        <taxon>Actinomycetes</taxon>
        <taxon>Frankiales</taxon>
        <taxon>Frankiaceae</taxon>
        <taxon>Frankia</taxon>
    </lineage>
</organism>
<keyword evidence="1 6" id="KW-0489">Methyltransferase</keyword>